<dbReference type="Gene3D" id="3.30.700.10">
    <property type="entry name" value="Glycoprotein, Type 4 Pilin"/>
    <property type="match status" value="1"/>
</dbReference>
<dbReference type="NCBIfam" id="TIGR02532">
    <property type="entry name" value="IV_pilin_GFxxxE"/>
    <property type="match status" value="1"/>
</dbReference>
<dbReference type="InterPro" id="IPR045584">
    <property type="entry name" value="Pilin-like"/>
</dbReference>
<proteinExistence type="predicted"/>
<keyword evidence="2" id="KW-1133">Transmembrane helix</keyword>
<protein>
    <recommendedName>
        <fullName evidence="5">Prepilin-type N-terminal cleavage/methylation domain-containing protein</fullName>
    </recommendedName>
</protein>
<dbReference type="RefSeq" id="WP_032522213.1">
    <property type="nucleotide sequence ID" value="NZ_CP138977.1"/>
</dbReference>
<evidence type="ECO:0000313" key="4">
    <source>
        <dbReference type="Proteomes" id="UP000030355"/>
    </source>
</evidence>
<feature type="transmembrane region" description="Helical" evidence="2">
    <location>
        <begin position="12"/>
        <end position="34"/>
    </location>
</feature>
<dbReference type="InterPro" id="IPR012902">
    <property type="entry name" value="N_methyl_site"/>
</dbReference>
<gene>
    <name evidence="3" type="ORF">EU95_1064</name>
</gene>
<dbReference type="SUPFAM" id="SSF54523">
    <property type="entry name" value="Pili subunits"/>
    <property type="match status" value="1"/>
</dbReference>
<organism evidence="3 4">
    <name type="scientific">Prochlorococcus marinus str. MIT 9201</name>
    <dbReference type="NCBI Taxonomy" id="93057"/>
    <lineage>
        <taxon>Bacteria</taxon>
        <taxon>Bacillati</taxon>
        <taxon>Cyanobacteriota</taxon>
        <taxon>Cyanophyceae</taxon>
        <taxon>Synechococcales</taxon>
        <taxon>Prochlorococcaceae</taxon>
        <taxon>Prochlorococcus</taxon>
    </lineage>
</organism>
<reference evidence="4" key="1">
    <citation type="journal article" date="2014" name="Sci. Data">
        <title>Genomes of diverse isolates of the marine cyanobacterium Prochlorococcus.</title>
        <authorList>
            <person name="Biller S."/>
            <person name="Berube P."/>
            <person name="Thompson J."/>
            <person name="Kelly L."/>
            <person name="Roggensack S."/>
            <person name="Awad L."/>
            <person name="Roache-Johnson K."/>
            <person name="Ding H."/>
            <person name="Giovannoni S.J."/>
            <person name="Moore L.R."/>
            <person name="Chisholm S.W."/>
        </authorList>
    </citation>
    <scope>NUCLEOTIDE SEQUENCE [LARGE SCALE GENOMIC DNA]</scope>
    <source>
        <strain evidence="4">MIT 9201</strain>
    </source>
</reference>
<evidence type="ECO:0000256" key="1">
    <source>
        <dbReference type="SAM" id="MobiDB-lite"/>
    </source>
</evidence>
<dbReference type="PROSITE" id="PS00409">
    <property type="entry name" value="PROKAR_NTER_METHYL"/>
    <property type="match status" value="1"/>
</dbReference>
<keyword evidence="2" id="KW-0812">Transmembrane</keyword>
<dbReference type="STRING" id="93057.EU95_1064"/>
<dbReference type="eggNOG" id="ENOG502ZGU3">
    <property type="taxonomic scope" value="Bacteria"/>
</dbReference>
<feature type="region of interest" description="Disordered" evidence="1">
    <location>
        <begin position="335"/>
        <end position="363"/>
    </location>
</feature>
<evidence type="ECO:0000256" key="2">
    <source>
        <dbReference type="SAM" id="Phobius"/>
    </source>
</evidence>
<dbReference type="Proteomes" id="UP000030355">
    <property type="component" value="Unassembled WGS sequence"/>
</dbReference>
<evidence type="ECO:0000313" key="3">
    <source>
        <dbReference type="EMBL" id="KGF95763.1"/>
    </source>
</evidence>
<evidence type="ECO:0008006" key="5">
    <source>
        <dbReference type="Google" id="ProtNLM"/>
    </source>
</evidence>
<accession>A0A0A2A5S6</accession>
<dbReference type="EMBL" id="JNAL01000012">
    <property type="protein sequence ID" value="KGF95763.1"/>
    <property type="molecule type" value="Genomic_DNA"/>
</dbReference>
<name>A0A0A2A5S6_PROMR</name>
<comment type="caution">
    <text evidence="3">The sequence shown here is derived from an EMBL/GenBank/DDBJ whole genome shotgun (WGS) entry which is preliminary data.</text>
</comment>
<sequence length="389" mass="43453">MKISNIRNNSNSGFTLIELIIVIAGIAALGSFTFPNVLASLKLNKVEEAKAIMNGYAADCLGKYRISTDPVKFIEQSTPDQLDDIKLQTLGYQIDANKNKCSHIALKPLNEKEKDLYAFDFQMTSEGKILKTATPSSNPRFLNSCRGWAGKNCGLSEAQKAEFARLAALAKSKAECIGKYNNWLAADGSGENVSWDSDKQSCTRKVYAFEGIPVNTLEAVDQALKAKYGRACLDWRTSKRRSKSISRNGKPETKDPECGGIKYWYHSGYEFSSQTEWTAFDNQIKKQKCMNDRSNALRLRKKGLYRYGPSPGPAPCGQAVYLCNGSEYSSLSAYRTTSCGKPPPPPPKPRPRPQPDRCKPPYFRRHKRCKPQFRGWPSYSANSKQCKCP</sequence>
<keyword evidence="2" id="KW-0472">Membrane</keyword>
<dbReference type="AlphaFoldDB" id="A0A0A2A5S6"/>
<dbReference type="OrthoDB" id="539294at2"/>